<dbReference type="RefSeq" id="WP_075067567.1">
    <property type="nucleotide sequence ID" value="NZ_LKAJ02000001.1"/>
</dbReference>
<proteinExistence type="predicted"/>
<organism evidence="2">
    <name type="scientific">Candidatus Berkiella aquae</name>
    <dbReference type="NCBI Taxonomy" id="295108"/>
    <lineage>
        <taxon>Bacteria</taxon>
        <taxon>Pseudomonadati</taxon>
        <taxon>Pseudomonadota</taxon>
        <taxon>Gammaproteobacteria</taxon>
        <taxon>Candidatus Berkiellales</taxon>
        <taxon>Candidatus Berkiellaceae</taxon>
        <taxon>Candidatus Berkiella</taxon>
    </lineage>
</organism>
<feature type="compositionally biased region" description="Basic residues" evidence="1">
    <location>
        <begin position="668"/>
        <end position="679"/>
    </location>
</feature>
<reference evidence="3" key="2">
    <citation type="journal article" date="2016" name="Genome Announc.">
        <title>Draft Genome Sequences of Two Novel Amoeba-Resistant Intranuclear Bacteria, 'Candidatus Berkiella cookevillensis' and 'Candidatus Berkiella aquae'.</title>
        <authorList>
            <person name="Mehari Y.T."/>
            <person name="Arivett B.A."/>
            <person name="Farone A.L."/>
            <person name="Gunderson J.H."/>
            <person name="Farone M.B."/>
        </authorList>
    </citation>
    <scope>NUCLEOTIDE SEQUENCE</scope>
    <source>
        <strain evidence="3">HT99</strain>
    </source>
</reference>
<accession>A0A0Q9YCZ0</accession>
<dbReference type="Proteomes" id="UP000051497">
    <property type="component" value="Unassembled WGS sequence"/>
</dbReference>
<feature type="compositionally biased region" description="Low complexity" evidence="1">
    <location>
        <begin position="643"/>
        <end position="658"/>
    </location>
</feature>
<protein>
    <submittedName>
        <fullName evidence="2">Uncharacterized protein</fullName>
    </submittedName>
</protein>
<feature type="region of interest" description="Disordered" evidence="1">
    <location>
        <begin position="642"/>
        <end position="679"/>
    </location>
</feature>
<keyword evidence="4" id="KW-1185">Reference proteome</keyword>
<evidence type="ECO:0000256" key="1">
    <source>
        <dbReference type="SAM" id="MobiDB-lite"/>
    </source>
</evidence>
<dbReference type="AlphaFoldDB" id="A0A0Q9YCZ0"/>
<comment type="caution">
    <text evidence="2">The sequence shown here is derived from an EMBL/GenBank/DDBJ whole genome shotgun (WGS) entry which is preliminary data.</text>
</comment>
<reference evidence="3" key="3">
    <citation type="submission" date="2021-06" db="EMBL/GenBank/DDBJ databases">
        <title>Genomic Description and Analysis of Intracellular Bacteria, Candidatus Berkiella cookevillensis and Candidatus Berkiella aquae.</title>
        <authorList>
            <person name="Kidane D.T."/>
            <person name="Mehari Y.T."/>
            <person name="Rice F.C."/>
            <person name="Arivett B.A."/>
            <person name="Farone A.L."/>
            <person name="Berk S.G."/>
            <person name="Farone M.B."/>
        </authorList>
    </citation>
    <scope>NUCLEOTIDE SEQUENCE</scope>
    <source>
        <strain evidence="3">HT99</strain>
    </source>
</reference>
<evidence type="ECO:0000313" key="4">
    <source>
        <dbReference type="Proteomes" id="UP000051497"/>
    </source>
</evidence>
<feature type="region of interest" description="Disordered" evidence="1">
    <location>
        <begin position="230"/>
        <end position="259"/>
    </location>
</feature>
<reference evidence="2" key="1">
    <citation type="submission" date="2015-09" db="EMBL/GenBank/DDBJ databases">
        <title>Draft Genome Sequences of Two Novel Amoeba-resistant Intranuclear Bacteria, Candidatus Berkiella cookevillensis and Candidatus Berkiella aquae.</title>
        <authorList>
            <person name="Mehari Y.T."/>
            <person name="Arivett B.A."/>
            <person name="Farone A.L."/>
            <person name="Gunderson J.H."/>
            <person name="Farone M.B."/>
        </authorList>
    </citation>
    <scope>NUCLEOTIDE SEQUENCE [LARGE SCALE GENOMIC DNA]</scope>
    <source>
        <strain evidence="2">HT99</strain>
    </source>
</reference>
<feature type="compositionally biased region" description="Low complexity" evidence="1">
    <location>
        <begin position="230"/>
        <end position="239"/>
    </location>
</feature>
<dbReference type="EMBL" id="LKAJ02000001">
    <property type="protein sequence ID" value="MCS5709889.1"/>
    <property type="molecule type" value="Genomic_DNA"/>
</dbReference>
<dbReference type="STRING" id="295108.HT99x_02976"/>
<dbReference type="EMBL" id="LKAJ01000020">
    <property type="protein sequence ID" value="KRG18445.1"/>
    <property type="molecule type" value="Genomic_DNA"/>
</dbReference>
<sequence>MYHLLQQNKPIRTSLIEKFEARLEARNFKDSNEPYYLLHLPLVHTRLNINGKEMRIVNQHFTMPQKEDEKTKSCYHYTLVLADTQTGEEYVTHLYCDALDRITMDPMLVSGERDFTSLDIASLEAIRAYSINAFSVILFIREMQNNQIQSILEQVNITELKLKELSPYLDDINTRSTYIELLKAQIQALKLLQILGYSLRNSEMRFYSRMLKTLQDWNRDELAATAVVQQSTNVSSQEENSSESVEEQPTPKKVTRQKRKESALEQLQKSCLRCMTHFDTAKTIDAKAKIIETMVNKVFECHNSTFMSQKDCFTLLNIKQRLVEIIIDFITATGPSSCPREYILAVKAGILPLQDDFLAEVLQRDSVDTLKLLMTFNLISDTTLLKLSNEPKSLTFPQWCFHFGAVKCLNELSNNNFAIDHRNSDANELFTELALDPLKSHDNLSHELNLNTRIRLARKFEEVLNIKTQSATGMELELLRARIEFLYEAQQYYAFALGNRLLKTKEDDTQVNVPYPRELLKEMNTNIRFIRISTQHLKLQAELHMRTSKSMMLGVLRNQSRDDAKQGTLEFLASGLSTKQMVQAIIEDLENQVQGLFLVVLKLRLADENSSQRHISKMNAKSRQNKTLVTAFNQLKLDDKKSISSVATSTTRSTSTNTSEKKTDDKKPRKRKHRAKKTG</sequence>
<name>A0A0Q9YCZ0_9GAMM</name>
<evidence type="ECO:0000313" key="2">
    <source>
        <dbReference type="EMBL" id="KRG18445.1"/>
    </source>
</evidence>
<evidence type="ECO:0000313" key="3">
    <source>
        <dbReference type="EMBL" id="MCS5709889.1"/>
    </source>
</evidence>
<gene>
    <name evidence="3" type="ORF">HT99x_000465</name>
    <name evidence="2" type="ORF">HT99x_02976</name>
</gene>